<evidence type="ECO:0000256" key="1">
    <source>
        <dbReference type="ARBA" id="ARBA00000085"/>
    </source>
</evidence>
<dbReference type="Pfam" id="PF02518">
    <property type="entry name" value="HATPase_c"/>
    <property type="match status" value="1"/>
</dbReference>
<keyword evidence="3" id="KW-1133">Transmembrane helix</keyword>
<feature type="domain" description="Histidine kinase" evidence="4">
    <location>
        <begin position="225"/>
        <end position="428"/>
    </location>
</feature>
<dbReference type="PROSITE" id="PS50109">
    <property type="entry name" value="HIS_KIN"/>
    <property type="match status" value="1"/>
</dbReference>
<accession>A0A161YB83</accession>
<dbReference type="SUPFAM" id="SSF47384">
    <property type="entry name" value="Homodimeric domain of signal transducing histidine kinase"/>
    <property type="match status" value="1"/>
</dbReference>
<evidence type="ECO:0000313" key="5">
    <source>
        <dbReference type="EMBL" id="KZN55537.1"/>
    </source>
</evidence>
<dbReference type="Gene3D" id="3.30.565.10">
    <property type="entry name" value="Histidine kinase-like ATPase, C-terminal domain"/>
    <property type="match status" value="1"/>
</dbReference>
<feature type="transmembrane region" description="Helical" evidence="3">
    <location>
        <begin position="12"/>
        <end position="30"/>
    </location>
</feature>
<dbReference type="PATRIC" id="fig|1365251.3.peg.341"/>
<gene>
    <name evidence="5" type="ORF">N476_07345</name>
</gene>
<dbReference type="OrthoDB" id="1931120at2"/>
<dbReference type="EC" id="2.7.13.3" evidence="2"/>
<comment type="catalytic activity">
    <reaction evidence="1">
        <text>ATP + protein L-histidine = ADP + protein N-phospho-L-histidine.</text>
        <dbReference type="EC" id="2.7.13.3"/>
    </reaction>
</comment>
<reference evidence="5 6" key="1">
    <citation type="submission" date="2013-07" db="EMBL/GenBank/DDBJ databases">
        <title>Comparative Genomic and Metabolomic Analysis of Twelve Strains of Pseudoalteromonas luteoviolacea.</title>
        <authorList>
            <person name="Vynne N.G."/>
            <person name="Mansson M."/>
            <person name="Gram L."/>
        </authorList>
    </citation>
    <scope>NUCLEOTIDE SEQUENCE [LARGE SCALE GENOMIC DNA]</scope>
    <source>
        <strain evidence="5 6">H33</strain>
    </source>
</reference>
<keyword evidence="3" id="KW-0472">Membrane</keyword>
<dbReference type="RefSeq" id="WP_063360111.1">
    <property type="nucleotide sequence ID" value="NZ_AUXZ01000013.1"/>
</dbReference>
<dbReference type="GO" id="GO:0000155">
    <property type="term" value="F:phosphorelay sensor kinase activity"/>
    <property type="evidence" value="ECO:0007669"/>
    <property type="project" value="InterPro"/>
</dbReference>
<keyword evidence="3" id="KW-0812">Transmembrane</keyword>
<dbReference type="PANTHER" id="PTHR43065">
    <property type="entry name" value="SENSOR HISTIDINE KINASE"/>
    <property type="match status" value="1"/>
</dbReference>
<proteinExistence type="predicted"/>
<dbReference type="AlphaFoldDB" id="A0A161YB83"/>
<evidence type="ECO:0000256" key="2">
    <source>
        <dbReference type="ARBA" id="ARBA00012438"/>
    </source>
</evidence>
<dbReference type="InterPro" id="IPR005467">
    <property type="entry name" value="His_kinase_dom"/>
</dbReference>
<dbReference type="PRINTS" id="PR00344">
    <property type="entry name" value="BCTRLSENSOR"/>
</dbReference>
<evidence type="ECO:0000259" key="4">
    <source>
        <dbReference type="PROSITE" id="PS50109"/>
    </source>
</evidence>
<dbReference type="EMBL" id="AUXZ01000013">
    <property type="protein sequence ID" value="KZN55537.1"/>
    <property type="molecule type" value="Genomic_DNA"/>
</dbReference>
<dbReference type="Gene3D" id="1.10.287.130">
    <property type="match status" value="1"/>
</dbReference>
<dbReference type="InterPro" id="IPR036890">
    <property type="entry name" value="HATPase_C_sf"/>
</dbReference>
<dbReference type="InterPro" id="IPR003594">
    <property type="entry name" value="HATPase_dom"/>
</dbReference>
<dbReference type="SUPFAM" id="SSF55874">
    <property type="entry name" value="ATPase domain of HSP90 chaperone/DNA topoisomerase II/histidine kinase"/>
    <property type="match status" value="1"/>
</dbReference>
<dbReference type="InterPro" id="IPR036097">
    <property type="entry name" value="HisK_dim/P_sf"/>
</dbReference>
<evidence type="ECO:0000313" key="6">
    <source>
        <dbReference type="Proteomes" id="UP000076503"/>
    </source>
</evidence>
<name>A0A161YB83_9GAMM</name>
<organism evidence="5 6">
    <name type="scientific">Pseudoalteromonas luteoviolacea H33</name>
    <dbReference type="NCBI Taxonomy" id="1365251"/>
    <lineage>
        <taxon>Bacteria</taxon>
        <taxon>Pseudomonadati</taxon>
        <taxon>Pseudomonadota</taxon>
        <taxon>Gammaproteobacteria</taxon>
        <taxon>Alteromonadales</taxon>
        <taxon>Pseudoalteromonadaceae</taxon>
        <taxon>Pseudoalteromonas</taxon>
    </lineage>
</organism>
<dbReference type="SMART" id="SM00387">
    <property type="entry name" value="HATPase_c"/>
    <property type="match status" value="1"/>
</dbReference>
<dbReference type="Proteomes" id="UP000076503">
    <property type="component" value="Unassembled WGS sequence"/>
</dbReference>
<protein>
    <recommendedName>
        <fullName evidence="2">histidine kinase</fullName>
        <ecNumber evidence="2">2.7.13.3</ecNumber>
    </recommendedName>
</protein>
<dbReference type="PANTHER" id="PTHR43065:SF51">
    <property type="entry name" value="HISTIDINE KINASE"/>
    <property type="match status" value="1"/>
</dbReference>
<sequence length="437" mass="49975">MKLKTTSLERSLVWLFSIPICTLLLLILFISTHFKLDALETLTLFLAVMLPSIIASYKIYECVCSCLDGISIQIESLANEEFTIWQLAQYRQGRVAQVKSDLRSIAWRMKHKRQEYAQNESFIFDFINELDLPIVVLDHHFQVYHYNIAAGRFYQGANITGFNVSQLALEKVNGRWQTTVDNQRFKVVEHTLLRGQRHYRLMVYVSIEQQLRKNEQQAWQKLVRVLNHEVRNSLTPIYSMAQSLKVLPRNTNNDLKHTMLGVIEKRAEHLLDFVSSYSKLSQLPEPKKHFVAATDLHQRLQALFPNVFIKQVSEQELTAYCDVEQLEQALINLVKNAEEANEVAGETEVILVIKLSESQSCFEVLDRGEGVSNTDNLFTPFYSTKEQGNGIGLVLSREIIRSQGGELTLKSRVDSNGAIATIQLPNFSKELGSTSSF</sequence>
<dbReference type="InterPro" id="IPR004358">
    <property type="entry name" value="Sig_transdc_His_kin-like_C"/>
</dbReference>
<comment type="caution">
    <text evidence="5">The sequence shown here is derived from an EMBL/GenBank/DDBJ whole genome shotgun (WGS) entry which is preliminary data.</text>
</comment>
<evidence type="ECO:0000256" key="3">
    <source>
        <dbReference type="SAM" id="Phobius"/>
    </source>
</evidence>